<keyword evidence="5 11" id="KW-0436">Ligase</keyword>
<keyword evidence="8 11" id="KW-0067">ATP-binding</keyword>
<evidence type="ECO:0000259" key="12">
    <source>
        <dbReference type="Pfam" id="PF01259"/>
    </source>
</evidence>
<dbReference type="CDD" id="cd01415">
    <property type="entry name" value="SAICAR_synt_PurC"/>
    <property type="match status" value="1"/>
</dbReference>
<evidence type="ECO:0000256" key="1">
    <source>
        <dbReference type="ARBA" id="ARBA00004672"/>
    </source>
</evidence>
<evidence type="ECO:0000313" key="13">
    <source>
        <dbReference type="EMBL" id="ERI76356.1"/>
    </source>
</evidence>
<dbReference type="InterPro" id="IPR050089">
    <property type="entry name" value="SAICAR_synthetase"/>
</dbReference>
<dbReference type="SUPFAM" id="SSF56104">
    <property type="entry name" value="SAICAR synthase-like"/>
    <property type="match status" value="1"/>
</dbReference>
<dbReference type="GO" id="GO:0004639">
    <property type="term" value="F:phosphoribosylaminoimidazolesuccinocarboxamide synthase activity"/>
    <property type="evidence" value="ECO:0007669"/>
    <property type="project" value="UniProtKB-UniRule"/>
</dbReference>
<dbReference type="Gene3D" id="3.30.200.20">
    <property type="entry name" value="Phosphorylase Kinase, domain 1"/>
    <property type="match status" value="1"/>
</dbReference>
<keyword evidence="6 11" id="KW-0547">Nucleotide-binding</keyword>
<comment type="caution">
    <text evidence="13">The sequence shown here is derived from an EMBL/GenBank/DDBJ whole genome shotgun (WGS) entry which is preliminary data.</text>
</comment>
<comment type="catalytic activity">
    <reaction evidence="10 11">
        <text>5-amino-1-(5-phospho-D-ribosyl)imidazole-4-carboxylate + L-aspartate + ATP = (2S)-2-[5-amino-1-(5-phospho-beta-D-ribosyl)imidazole-4-carboxamido]succinate + ADP + phosphate + 2 H(+)</text>
        <dbReference type="Rhea" id="RHEA:22628"/>
        <dbReference type="ChEBI" id="CHEBI:15378"/>
        <dbReference type="ChEBI" id="CHEBI:29991"/>
        <dbReference type="ChEBI" id="CHEBI:30616"/>
        <dbReference type="ChEBI" id="CHEBI:43474"/>
        <dbReference type="ChEBI" id="CHEBI:58443"/>
        <dbReference type="ChEBI" id="CHEBI:77657"/>
        <dbReference type="ChEBI" id="CHEBI:456216"/>
        <dbReference type="EC" id="6.3.2.6"/>
    </reaction>
</comment>
<dbReference type="InterPro" id="IPR001636">
    <property type="entry name" value="SAICAR_synth"/>
</dbReference>
<dbReference type="InterPro" id="IPR028923">
    <property type="entry name" value="SAICAR_synt/ADE2_N"/>
</dbReference>
<dbReference type="HAMAP" id="MF_00137">
    <property type="entry name" value="SAICAR_synth"/>
    <property type="match status" value="1"/>
</dbReference>
<evidence type="ECO:0000256" key="4">
    <source>
        <dbReference type="ARBA" id="ARBA00016460"/>
    </source>
</evidence>
<gene>
    <name evidence="11" type="primary">purC</name>
    <name evidence="13" type="ORF">CLOSYM_02680</name>
</gene>
<dbReference type="PANTHER" id="PTHR43599:SF3">
    <property type="entry name" value="SI:DKEY-6E2.2"/>
    <property type="match status" value="1"/>
</dbReference>
<comment type="similarity">
    <text evidence="2 11">Belongs to the SAICAR synthetase family.</text>
</comment>
<evidence type="ECO:0000256" key="2">
    <source>
        <dbReference type="ARBA" id="ARBA00010190"/>
    </source>
</evidence>
<dbReference type="InterPro" id="IPR033934">
    <property type="entry name" value="SAICAR_synt_PurC"/>
</dbReference>
<sequence length="240" mass="27658">MQMKKVDLLYEGKAKKVYTTEDPDVLIVDYKDDATAFNGLKKGTIVGKGAINNRMTNHIFKLLEAEGVPTHLVEELSDRETAVKKVEIVPLEVIIRNFSAGSFAKKMGMEEGIEFKCPTLEFSYKNDDLGDPFINKYYALSLELATEEEIDTITKYAFKVNEVMRKYFGELGIELIDFKIEFGRYHGQIILADEVSPDTCRLWDKETHEKLDKDRFRRDMGNVEDAYNEVFRRLGIADRQ</sequence>
<dbReference type="Proteomes" id="UP000016491">
    <property type="component" value="Unassembled WGS sequence"/>
</dbReference>
<evidence type="ECO:0000256" key="8">
    <source>
        <dbReference type="ARBA" id="ARBA00022840"/>
    </source>
</evidence>
<evidence type="ECO:0000313" key="14">
    <source>
        <dbReference type="Proteomes" id="UP000016491"/>
    </source>
</evidence>
<dbReference type="Pfam" id="PF01259">
    <property type="entry name" value="SAICAR_synt"/>
    <property type="match status" value="1"/>
</dbReference>
<proteinExistence type="inferred from homology"/>
<evidence type="ECO:0000256" key="7">
    <source>
        <dbReference type="ARBA" id="ARBA00022755"/>
    </source>
</evidence>
<dbReference type="PROSITE" id="PS01058">
    <property type="entry name" value="SAICAR_SYNTHETASE_2"/>
    <property type="match status" value="1"/>
</dbReference>
<dbReference type="EC" id="6.3.2.6" evidence="3 11"/>
<dbReference type="Gene3D" id="3.30.470.20">
    <property type="entry name" value="ATP-grasp fold, B domain"/>
    <property type="match status" value="1"/>
</dbReference>
<organism evidence="13 14">
    <name type="scientific">[Clostridium] symbiosum ATCC 14940</name>
    <dbReference type="NCBI Taxonomy" id="411472"/>
    <lineage>
        <taxon>Bacteria</taxon>
        <taxon>Bacillati</taxon>
        <taxon>Bacillota</taxon>
        <taxon>Clostridia</taxon>
        <taxon>Lachnospirales</taxon>
        <taxon>Lachnospiraceae</taxon>
        <taxon>Otoolea</taxon>
    </lineage>
</organism>
<dbReference type="GO" id="GO:0006189">
    <property type="term" value="P:'de novo' IMP biosynthetic process"/>
    <property type="evidence" value="ECO:0007669"/>
    <property type="project" value="UniProtKB-UniRule"/>
</dbReference>
<evidence type="ECO:0000256" key="3">
    <source>
        <dbReference type="ARBA" id="ARBA00012217"/>
    </source>
</evidence>
<accession>A0ABC9TWU8</accession>
<evidence type="ECO:0000256" key="6">
    <source>
        <dbReference type="ARBA" id="ARBA00022741"/>
    </source>
</evidence>
<dbReference type="FunFam" id="3.30.470.20:FF:000006">
    <property type="entry name" value="Phosphoribosylaminoimidazole-succinocarboxamide synthase"/>
    <property type="match status" value="1"/>
</dbReference>
<dbReference type="AlphaFoldDB" id="A0ABC9TWU8"/>
<evidence type="ECO:0000256" key="5">
    <source>
        <dbReference type="ARBA" id="ARBA00022598"/>
    </source>
</evidence>
<dbReference type="GO" id="GO:0005524">
    <property type="term" value="F:ATP binding"/>
    <property type="evidence" value="ECO:0007669"/>
    <property type="project" value="UniProtKB-KW"/>
</dbReference>
<dbReference type="EMBL" id="AWSU01000205">
    <property type="protein sequence ID" value="ERI76356.1"/>
    <property type="molecule type" value="Genomic_DNA"/>
</dbReference>
<evidence type="ECO:0000256" key="10">
    <source>
        <dbReference type="ARBA" id="ARBA00048475"/>
    </source>
</evidence>
<comment type="pathway">
    <text evidence="1 11">Purine metabolism; IMP biosynthesis via de novo pathway; 5-amino-1-(5-phospho-D-ribosyl)imidazole-4-carboxamide from 5-amino-1-(5-phospho-D-ribosyl)imidazole-4-carboxylate: step 1/2.</text>
</comment>
<name>A0ABC9TWU8_CLOSY</name>
<dbReference type="InterPro" id="IPR018236">
    <property type="entry name" value="SAICAR_synthetase_CS"/>
</dbReference>
<dbReference type="PROSITE" id="PS01057">
    <property type="entry name" value="SAICAR_SYNTHETASE_1"/>
    <property type="match status" value="1"/>
</dbReference>
<dbReference type="NCBIfam" id="TIGR00081">
    <property type="entry name" value="purC"/>
    <property type="match status" value="1"/>
</dbReference>
<protein>
    <recommendedName>
        <fullName evidence="4 11">Phosphoribosylaminoimidazole-succinocarboxamide synthase</fullName>
        <ecNumber evidence="3 11">6.3.2.6</ecNumber>
    </recommendedName>
    <alternativeName>
        <fullName evidence="9 11">SAICAR synthetase</fullName>
    </alternativeName>
</protein>
<evidence type="ECO:0000256" key="11">
    <source>
        <dbReference type="HAMAP-Rule" id="MF_00137"/>
    </source>
</evidence>
<dbReference type="PANTHER" id="PTHR43599">
    <property type="entry name" value="MULTIFUNCTIONAL PROTEIN ADE2"/>
    <property type="match status" value="1"/>
</dbReference>
<keyword evidence="7 11" id="KW-0658">Purine biosynthesis</keyword>
<evidence type="ECO:0000256" key="9">
    <source>
        <dbReference type="ARBA" id="ARBA00030409"/>
    </source>
</evidence>
<feature type="domain" description="SAICAR synthetase/ADE2 N-terminal" evidence="12">
    <location>
        <begin position="8"/>
        <end position="233"/>
    </location>
</feature>
<reference evidence="13 14" key="1">
    <citation type="submission" date="2013-07" db="EMBL/GenBank/DDBJ databases">
        <authorList>
            <person name="Weinstock G."/>
            <person name="Sodergren E."/>
            <person name="Wylie T."/>
            <person name="Fulton L."/>
            <person name="Fulton R."/>
            <person name="Fronick C."/>
            <person name="O'Laughlin M."/>
            <person name="Godfrey J."/>
            <person name="Miner T."/>
            <person name="Herter B."/>
            <person name="Appelbaum E."/>
            <person name="Cordes M."/>
            <person name="Lek S."/>
            <person name="Wollam A."/>
            <person name="Pepin K.H."/>
            <person name="Palsikar V.B."/>
            <person name="Mitreva M."/>
            <person name="Wilson R.K."/>
        </authorList>
    </citation>
    <scope>NUCLEOTIDE SEQUENCE [LARGE SCALE GENOMIC DNA]</scope>
    <source>
        <strain evidence="13 14">ATCC 14940</strain>
    </source>
</reference>